<proteinExistence type="inferred from homology"/>
<dbReference type="PANTHER" id="PTHR21027">
    <property type="entry name" value="TRNA-SPLICING ENDONUCLEASE SUBUNIT SEN54"/>
    <property type="match status" value="1"/>
</dbReference>
<evidence type="ECO:0000313" key="5">
    <source>
        <dbReference type="EMBL" id="KAL0481005.1"/>
    </source>
</evidence>
<dbReference type="InterPro" id="IPR024336">
    <property type="entry name" value="tRNA_splic_suSen54_N"/>
</dbReference>
<evidence type="ECO:0000313" key="6">
    <source>
        <dbReference type="Proteomes" id="UP001431209"/>
    </source>
</evidence>
<dbReference type="AlphaFoldDB" id="A0AAW2YW51"/>
<feature type="region of interest" description="Disordered" evidence="3">
    <location>
        <begin position="256"/>
        <end position="288"/>
    </location>
</feature>
<dbReference type="GO" id="GO:0000214">
    <property type="term" value="C:tRNA-intron endonuclease complex"/>
    <property type="evidence" value="ECO:0007669"/>
    <property type="project" value="TreeGrafter"/>
</dbReference>
<gene>
    <name evidence="5" type="ORF">AKO1_013648</name>
</gene>
<reference evidence="5 6" key="1">
    <citation type="submission" date="2024-03" db="EMBL/GenBank/DDBJ databases">
        <title>The Acrasis kona genome and developmental transcriptomes reveal deep origins of eukaryotic multicellular pathways.</title>
        <authorList>
            <person name="Sheikh S."/>
            <person name="Fu C.-J."/>
            <person name="Brown M.W."/>
            <person name="Baldauf S.L."/>
        </authorList>
    </citation>
    <scope>NUCLEOTIDE SEQUENCE [LARGE SCALE GENOMIC DNA]</scope>
    <source>
        <strain evidence="5 6">ATCC MYA-3509</strain>
    </source>
</reference>
<organism evidence="5 6">
    <name type="scientific">Acrasis kona</name>
    <dbReference type="NCBI Taxonomy" id="1008807"/>
    <lineage>
        <taxon>Eukaryota</taxon>
        <taxon>Discoba</taxon>
        <taxon>Heterolobosea</taxon>
        <taxon>Tetramitia</taxon>
        <taxon>Eutetramitia</taxon>
        <taxon>Acrasidae</taxon>
        <taxon>Acrasis</taxon>
    </lineage>
</organism>
<evidence type="ECO:0000256" key="1">
    <source>
        <dbReference type="ARBA" id="ARBA00005736"/>
    </source>
</evidence>
<dbReference type="InterPro" id="IPR024337">
    <property type="entry name" value="tRNA_splic_suSen54"/>
</dbReference>
<evidence type="ECO:0000256" key="2">
    <source>
        <dbReference type="ARBA" id="ARBA00022694"/>
    </source>
</evidence>
<dbReference type="PANTHER" id="PTHR21027:SF1">
    <property type="entry name" value="TRNA-SPLICING ENDONUCLEASE SUBUNIT SEN54"/>
    <property type="match status" value="1"/>
</dbReference>
<accession>A0AAW2YW51</accession>
<dbReference type="Proteomes" id="UP001431209">
    <property type="component" value="Unassembled WGS sequence"/>
</dbReference>
<comment type="similarity">
    <text evidence="1">Belongs to the SEN54 family.</text>
</comment>
<feature type="domain" description="tRNA-splicing endonuclease subunit Sen54 N-terminal" evidence="4">
    <location>
        <begin position="60"/>
        <end position="157"/>
    </location>
</feature>
<name>A0AAW2YW51_9EUKA</name>
<keyword evidence="2" id="KW-0819">tRNA processing</keyword>
<comment type="caution">
    <text evidence="5">The sequence shown here is derived from an EMBL/GenBank/DDBJ whole genome shotgun (WGS) entry which is preliminary data.</text>
</comment>
<dbReference type="GO" id="GO:0000379">
    <property type="term" value="P:tRNA-type intron splice site recognition and cleavage"/>
    <property type="evidence" value="ECO:0007669"/>
    <property type="project" value="TreeGrafter"/>
</dbReference>
<keyword evidence="6" id="KW-1185">Reference proteome</keyword>
<protein>
    <submittedName>
        <fullName evidence="5">Exportin</fullName>
    </submittedName>
</protein>
<sequence>MNPTTEPTITEQLKKPSTSKAFIPKKGYKLNTDDEHYKEILEATQTLLKEKREGYLALLETVHRKKRRDMCIGEYIESVNMVRLIQQKGKLVQMMGTLRKDVTVPPLLYCDAIVTDNTGMPTMTDKLVISQQSQSSRYLHPEEALYLIDNSQLVMYYNPPEQETELMDVIVKNSTGGVDKVMKMRNGKCVTSVQQAFGIMGHNFKNNQFLNIYKLYSHFRRAGYNISRHNKEHFPEKQEDTFAKFMGSFFGNPKKRNAIDPGRVRTGGPKNVGKLKRKREQQEERLAKRVKKYEEGASKDENEEKCRGWYEDDLMPVQDKTLNKVDPDEPVWGSQESYQSEKPLICDLNLKSGMNLKLADLFDTINVIKDVKYTKDIPSIEGHLLFDVWVVGKSGKRRTNESPLLTVCIKEYEENVEINYSECPVMRYWKMLGTDTPLHYAVMGNTSTTLFIQLKPCEVANLTADRASK</sequence>
<dbReference type="EMBL" id="JAOPGA020000710">
    <property type="protein sequence ID" value="KAL0481005.1"/>
    <property type="molecule type" value="Genomic_DNA"/>
</dbReference>
<evidence type="ECO:0000256" key="3">
    <source>
        <dbReference type="SAM" id="MobiDB-lite"/>
    </source>
</evidence>
<dbReference type="Pfam" id="PF12928">
    <property type="entry name" value="tRNA_int_end_N2"/>
    <property type="match status" value="1"/>
</dbReference>
<evidence type="ECO:0000259" key="4">
    <source>
        <dbReference type="Pfam" id="PF12928"/>
    </source>
</evidence>